<dbReference type="OrthoDB" id="9812528at2"/>
<protein>
    <submittedName>
        <fullName evidence="2">Iron complex transport system substrate-binding protein</fullName>
    </submittedName>
</protein>
<name>A0A1H2RTJ8_9FLAO</name>
<dbReference type="InterPro" id="IPR050902">
    <property type="entry name" value="ABC_Transporter_SBP"/>
</dbReference>
<keyword evidence="3" id="KW-1185">Reference proteome</keyword>
<dbReference type="Gene3D" id="3.40.50.1980">
    <property type="entry name" value="Nitrogenase molybdenum iron protein domain"/>
    <property type="match status" value="2"/>
</dbReference>
<sequence>MALQQQFRAALASLILVFSLSCKEQKQPDLPLSKESITQIKYAKGFNINTFDTYTVVEVKSPWPGSEKTFTYALVPKENLATITLPSDAFDAIIATPVEKMVLTSTTHIAPVEALNELEAIVGFPNSDFISSPKARKLVDADKIKDLGMNEKLNTEMTLVLNPELIVGFSISDDNKAYHVIKTAGIPVVYNGEWVEQTPLGKAEWVKFFAPFFQKEKLGDSIFASIENNYKKATELAKNAKNQPTVLTGGLYKDVWYVAGGESWMAQFLKDANADYLWKDSEETGSIGLSLEAVLEKGKTADFWFNPSAETSYEELGNINPHHKEFDAFVNKNIYSNAIEKGEKGGLIFYETAPQRPDIVLKDLIHILHPELLPEHQLQFIKPLQ</sequence>
<feature type="domain" description="Fe/B12 periplasmic-binding" evidence="1">
    <location>
        <begin position="100"/>
        <end position="372"/>
    </location>
</feature>
<gene>
    <name evidence="2" type="ORF">SAMN04487892_0797</name>
</gene>
<dbReference type="EMBL" id="FNMY01000001">
    <property type="protein sequence ID" value="SDW22796.1"/>
    <property type="molecule type" value="Genomic_DNA"/>
</dbReference>
<dbReference type="PANTHER" id="PTHR30535">
    <property type="entry name" value="VITAMIN B12-BINDING PROTEIN"/>
    <property type="match status" value="1"/>
</dbReference>
<dbReference type="PANTHER" id="PTHR30535:SF34">
    <property type="entry name" value="MOLYBDATE-BINDING PROTEIN MOLA"/>
    <property type="match status" value="1"/>
</dbReference>
<dbReference type="AlphaFoldDB" id="A0A1H2RTJ8"/>
<dbReference type="SUPFAM" id="SSF53807">
    <property type="entry name" value="Helical backbone' metal receptor"/>
    <property type="match status" value="1"/>
</dbReference>
<dbReference type="PROSITE" id="PS50983">
    <property type="entry name" value="FE_B12_PBP"/>
    <property type="match status" value="1"/>
</dbReference>
<evidence type="ECO:0000313" key="3">
    <source>
        <dbReference type="Proteomes" id="UP000199592"/>
    </source>
</evidence>
<dbReference type="InterPro" id="IPR002491">
    <property type="entry name" value="ABC_transptr_periplasmic_BD"/>
</dbReference>
<dbReference type="Proteomes" id="UP000199592">
    <property type="component" value="Unassembled WGS sequence"/>
</dbReference>
<dbReference type="RefSeq" id="WP_090295279.1">
    <property type="nucleotide sequence ID" value="NZ_FNKI01000002.1"/>
</dbReference>
<proteinExistence type="predicted"/>
<reference evidence="3" key="1">
    <citation type="submission" date="2016-10" db="EMBL/GenBank/DDBJ databases">
        <authorList>
            <person name="Varghese N."/>
            <person name="Submissions S."/>
        </authorList>
    </citation>
    <scope>NUCLEOTIDE SEQUENCE [LARGE SCALE GENOMIC DNA]</scope>
    <source>
        <strain evidence="3">DSM 25030</strain>
    </source>
</reference>
<evidence type="ECO:0000259" key="1">
    <source>
        <dbReference type="PROSITE" id="PS50983"/>
    </source>
</evidence>
<dbReference type="STRING" id="1073328.SAMN05216294_2149"/>
<evidence type="ECO:0000313" key="2">
    <source>
        <dbReference type="EMBL" id="SDW22796.1"/>
    </source>
</evidence>
<organism evidence="2 3">
    <name type="scientific">Flagellimonas zhangzhouensis</name>
    <dbReference type="NCBI Taxonomy" id="1073328"/>
    <lineage>
        <taxon>Bacteria</taxon>
        <taxon>Pseudomonadati</taxon>
        <taxon>Bacteroidota</taxon>
        <taxon>Flavobacteriia</taxon>
        <taxon>Flavobacteriales</taxon>
        <taxon>Flavobacteriaceae</taxon>
        <taxon>Flagellimonas</taxon>
    </lineage>
</organism>
<dbReference type="Pfam" id="PF01497">
    <property type="entry name" value="Peripla_BP_2"/>
    <property type="match status" value="1"/>
</dbReference>
<accession>A0A1H2RTJ8</accession>
<dbReference type="GO" id="GO:0071281">
    <property type="term" value="P:cellular response to iron ion"/>
    <property type="evidence" value="ECO:0007669"/>
    <property type="project" value="TreeGrafter"/>
</dbReference>